<proteinExistence type="predicted"/>
<organism evidence="1 2">
    <name type="scientific">Neisseria gonorrhoeae</name>
    <dbReference type="NCBI Taxonomy" id="485"/>
    <lineage>
        <taxon>Bacteria</taxon>
        <taxon>Pseudomonadati</taxon>
        <taxon>Pseudomonadota</taxon>
        <taxon>Betaproteobacteria</taxon>
        <taxon>Neisseriales</taxon>
        <taxon>Neisseriaceae</taxon>
        <taxon>Neisseria</taxon>
    </lineage>
</organism>
<evidence type="ECO:0000313" key="2">
    <source>
        <dbReference type="Proteomes" id="UP000182484"/>
    </source>
</evidence>
<name>A0AB74ER87_NEIGO</name>
<accession>A0AB74ER87</accession>
<dbReference type="EMBL" id="FMTB01000034">
    <property type="protein sequence ID" value="SCW14900.1"/>
    <property type="molecule type" value="Genomic_DNA"/>
</dbReference>
<sequence>MDIVALNRNFVFIYLNNVFDWEDI</sequence>
<dbReference type="Proteomes" id="UP000182484">
    <property type="component" value="Unassembled WGS sequence"/>
</dbReference>
<dbReference type="AlphaFoldDB" id="A0AB74ER87"/>
<reference evidence="1 2" key="1">
    <citation type="submission" date="2016-09" db="EMBL/GenBank/DDBJ databases">
        <authorList>
            <person name="Kumanski S."/>
            <person name="Beatrice B."/>
        </authorList>
    </citation>
    <scope>NUCLEOTIDE SEQUENCE [LARGE SCALE GENOMIC DNA]</scope>
    <source>
        <strain evidence="1">Mankind</strain>
    </source>
</reference>
<comment type="caution">
    <text evidence="1">The sequence shown here is derived from an EMBL/GenBank/DDBJ whole genome shotgun (WGS) entry which is preliminary data.</text>
</comment>
<protein>
    <submittedName>
        <fullName evidence="1">Uncharacterized protein</fullName>
    </submittedName>
</protein>
<evidence type="ECO:0000313" key="1">
    <source>
        <dbReference type="EMBL" id="SCW14900.1"/>
    </source>
</evidence>
<gene>
    <name evidence="1" type="ORF">ESCNG_40109</name>
</gene>